<comment type="caution">
    <text evidence="1">The sequence shown here is derived from an EMBL/GenBank/DDBJ whole genome shotgun (WGS) entry which is preliminary data.</text>
</comment>
<dbReference type="EMBL" id="RAWM01000442">
    <property type="protein sequence ID" value="RKH54813.1"/>
    <property type="molecule type" value="Genomic_DNA"/>
</dbReference>
<name>A0A3A8PEQ8_9BACT</name>
<proteinExistence type="predicted"/>
<dbReference type="AlphaFoldDB" id="A0A3A8PEQ8"/>
<dbReference type="Proteomes" id="UP000282656">
    <property type="component" value="Unassembled WGS sequence"/>
</dbReference>
<evidence type="ECO:0000313" key="1">
    <source>
        <dbReference type="EMBL" id="RKH54813.1"/>
    </source>
</evidence>
<protein>
    <submittedName>
        <fullName evidence="1">Uncharacterized protein</fullName>
    </submittedName>
</protein>
<reference evidence="2" key="1">
    <citation type="submission" date="2018-09" db="EMBL/GenBank/DDBJ databases">
        <authorList>
            <person name="Livingstone P.G."/>
            <person name="Whitworth D.E."/>
        </authorList>
    </citation>
    <scope>NUCLEOTIDE SEQUENCE [LARGE SCALE GENOMIC DNA]</scope>
    <source>
        <strain evidence="2">AB047A</strain>
    </source>
</reference>
<organism evidence="1 2">
    <name type="scientific">Corallococcus interemptor</name>
    <dbReference type="NCBI Taxonomy" id="2316720"/>
    <lineage>
        <taxon>Bacteria</taxon>
        <taxon>Pseudomonadati</taxon>
        <taxon>Myxococcota</taxon>
        <taxon>Myxococcia</taxon>
        <taxon>Myxococcales</taxon>
        <taxon>Cystobacterineae</taxon>
        <taxon>Myxococcaceae</taxon>
        <taxon>Corallococcus</taxon>
    </lineage>
</organism>
<keyword evidence="2" id="KW-1185">Reference proteome</keyword>
<gene>
    <name evidence="1" type="ORF">D7X96_39435</name>
</gene>
<evidence type="ECO:0000313" key="2">
    <source>
        <dbReference type="Proteomes" id="UP000282656"/>
    </source>
</evidence>
<sequence>MVNSGLTIQLWDINFDPRQELPTDFPVWVKLKFLPIFGSQSTSGRKFLEDRRRSGKTWLVQCVELDIQDALPE</sequence>
<accession>A0A3A8PEQ8</accession>
<feature type="non-terminal residue" evidence="1">
    <location>
        <position position="73"/>
    </location>
</feature>